<organism evidence="2 3">
    <name type="scientific">Tanacetum coccineum</name>
    <dbReference type="NCBI Taxonomy" id="301880"/>
    <lineage>
        <taxon>Eukaryota</taxon>
        <taxon>Viridiplantae</taxon>
        <taxon>Streptophyta</taxon>
        <taxon>Embryophyta</taxon>
        <taxon>Tracheophyta</taxon>
        <taxon>Spermatophyta</taxon>
        <taxon>Magnoliopsida</taxon>
        <taxon>eudicotyledons</taxon>
        <taxon>Gunneridae</taxon>
        <taxon>Pentapetalae</taxon>
        <taxon>asterids</taxon>
        <taxon>campanulids</taxon>
        <taxon>Asterales</taxon>
        <taxon>Asteraceae</taxon>
        <taxon>Asteroideae</taxon>
        <taxon>Anthemideae</taxon>
        <taxon>Anthemidinae</taxon>
        <taxon>Tanacetum</taxon>
    </lineage>
</organism>
<feature type="region of interest" description="Disordered" evidence="1">
    <location>
        <begin position="276"/>
        <end position="300"/>
    </location>
</feature>
<evidence type="ECO:0000313" key="3">
    <source>
        <dbReference type="Proteomes" id="UP001151760"/>
    </source>
</evidence>
<comment type="caution">
    <text evidence="2">The sequence shown here is derived from an EMBL/GenBank/DDBJ whole genome shotgun (WGS) entry which is preliminary data.</text>
</comment>
<feature type="compositionally biased region" description="Basic and acidic residues" evidence="1">
    <location>
        <begin position="442"/>
        <end position="457"/>
    </location>
</feature>
<reference evidence="2" key="1">
    <citation type="journal article" date="2022" name="Int. J. Mol. Sci.">
        <title>Draft Genome of Tanacetum Coccineum: Genomic Comparison of Closely Related Tanacetum-Family Plants.</title>
        <authorList>
            <person name="Yamashiro T."/>
            <person name="Shiraishi A."/>
            <person name="Nakayama K."/>
            <person name="Satake H."/>
        </authorList>
    </citation>
    <scope>NUCLEOTIDE SEQUENCE</scope>
</reference>
<dbReference type="Proteomes" id="UP001151760">
    <property type="component" value="Unassembled WGS sequence"/>
</dbReference>
<keyword evidence="3" id="KW-1185">Reference proteome</keyword>
<name>A0ABQ4Y258_9ASTR</name>
<feature type="region of interest" description="Disordered" evidence="1">
    <location>
        <begin position="28"/>
        <end position="80"/>
    </location>
</feature>
<gene>
    <name evidence="2" type="ORF">Tco_0704276</name>
</gene>
<feature type="compositionally biased region" description="Polar residues" evidence="1">
    <location>
        <begin position="28"/>
        <end position="63"/>
    </location>
</feature>
<feature type="region of interest" description="Disordered" evidence="1">
    <location>
        <begin position="435"/>
        <end position="461"/>
    </location>
</feature>
<evidence type="ECO:0000313" key="2">
    <source>
        <dbReference type="EMBL" id="GJS71435.1"/>
    </source>
</evidence>
<protein>
    <submittedName>
        <fullName evidence="2">Uncharacterized protein</fullName>
    </submittedName>
</protein>
<reference evidence="2" key="2">
    <citation type="submission" date="2022-01" db="EMBL/GenBank/DDBJ databases">
        <authorList>
            <person name="Yamashiro T."/>
            <person name="Shiraishi A."/>
            <person name="Satake H."/>
            <person name="Nakayama K."/>
        </authorList>
    </citation>
    <scope>NUCLEOTIDE SEQUENCE</scope>
</reference>
<dbReference type="EMBL" id="BQNB010010006">
    <property type="protein sequence ID" value="GJS71435.1"/>
    <property type="molecule type" value="Genomic_DNA"/>
</dbReference>
<accession>A0ABQ4Y258</accession>
<evidence type="ECO:0000256" key="1">
    <source>
        <dbReference type="SAM" id="MobiDB-lite"/>
    </source>
</evidence>
<proteinExistence type="predicted"/>
<sequence length="570" mass="62771">MSSNTSDYIYLIIVPSDVDVEDAFSFTNTPDYTPASPNYSLASPGNTSPDPSNDLSNNESPIQLPQAPTIPPTVLPPSPVMALKRTSTSAAPAMTQAAIKKLLLIDCAAPGSTRLLTMASDNTNRNPEPREALVARKGYQVFIAHVMEKKSDEKRLEDIPVVREFQDVFPEDLPGLPLIRQVEFQIDLIPGVTLLTSFSIQMLKSMFAAIETEIWSLVLLSLYVNTASLQVCTANVSDNTMYAFMVENPNGSNVLHQDLEKIHEDDLEAIDLKGAEHQEQENQFRNQDNTRKQGNKEDTSKAMLAIDGVGFDWSDMAEEQVQTNIALMAFSDSKKEQDESKTKPEKKTVIPTAAKIEKPVKKSVRPRIVNTARSYRTPVNTVRPRVVNTARSNRTSVNATRANGFNISNVSAGTSEENSQECIVMPIWKDTSYFDSPTENVDNGKPKIADDTQKQDEDGLNNKNAEQRRFADDSSSKDVNAVGQQVNTVSLDVNTGSLKLNVVGPSVSTASSNEEDITEEEPEVDLGNITNSYIVPTTPNTRIHKDHPIENVIGEVQSAVQTRRMLKPTS</sequence>
<feature type="compositionally biased region" description="Pro residues" evidence="1">
    <location>
        <begin position="68"/>
        <end position="79"/>
    </location>
</feature>